<sequence>HARAVLMLLPTLFLIGVQFRQIDRSVELANRINADQTEGFPRYNPFSCAGINGDMSAHCRVSESYTFIPIIVGFFAIIEVAVTLVRGPLHSAKDAHP</sequence>
<feature type="chain" id="PRO_5040345196" evidence="2">
    <location>
        <begin position="20"/>
        <end position="97"/>
    </location>
</feature>
<feature type="non-terminal residue" evidence="3">
    <location>
        <position position="1"/>
    </location>
</feature>
<keyword evidence="1" id="KW-1133">Transmembrane helix</keyword>
<keyword evidence="4" id="KW-1185">Reference proteome</keyword>
<reference evidence="3" key="1">
    <citation type="journal article" date="2020" name="Fungal Divers.">
        <title>Resolving the Mortierellaceae phylogeny through synthesis of multi-gene phylogenetics and phylogenomics.</title>
        <authorList>
            <person name="Vandepol N."/>
            <person name="Liber J."/>
            <person name="Desiro A."/>
            <person name="Na H."/>
            <person name="Kennedy M."/>
            <person name="Barry K."/>
            <person name="Grigoriev I.V."/>
            <person name="Miller A.N."/>
            <person name="O'Donnell K."/>
            <person name="Stajich J.E."/>
            <person name="Bonito G."/>
        </authorList>
    </citation>
    <scope>NUCLEOTIDE SEQUENCE</scope>
    <source>
        <strain evidence="3">NRRL 6426</strain>
    </source>
</reference>
<proteinExistence type="predicted"/>
<dbReference type="AlphaFoldDB" id="A0A9P5R0X4"/>
<keyword evidence="1" id="KW-0472">Membrane</keyword>
<evidence type="ECO:0000313" key="3">
    <source>
        <dbReference type="EMBL" id="KAF9118246.1"/>
    </source>
</evidence>
<dbReference type="EMBL" id="JAAAUQ010003236">
    <property type="protein sequence ID" value="KAF9118246.1"/>
    <property type="molecule type" value="Genomic_DNA"/>
</dbReference>
<name>A0A9P5R0X4_9FUNG</name>
<protein>
    <submittedName>
        <fullName evidence="3">Uncharacterized protein</fullName>
    </submittedName>
</protein>
<evidence type="ECO:0000313" key="4">
    <source>
        <dbReference type="Proteomes" id="UP000748756"/>
    </source>
</evidence>
<evidence type="ECO:0000256" key="1">
    <source>
        <dbReference type="SAM" id="Phobius"/>
    </source>
</evidence>
<dbReference type="OrthoDB" id="2344092at2759"/>
<comment type="caution">
    <text evidence="3">The sequence shown here is derived from an EMBL/GenBank/DDBJ whole genome shotgun (WGS) entry which is preliminary data.</text>
</comment>
<keyword evidence="2" id="KW-0732">Signal</keyword>
<accession>A0A9P5R0X4</accession>
<dbReference type="Proteomes" id="UP000748756">
    <property type="component" value="Unassembled WGS sequence"/>
</dbReference>
<feature type="signal peptide" evidence="2">
    <location>
        <begin position="1"/>
        <end position="19"/>
    </location>
</feature>
<organism evidence="3 4">
    <name type="scientific">Linnemannia schmuckeri</name>
    <dbReference type="NCBI Taxonomy" id="64567"/>
    <lineage>
        <taxon>Eukaryota</taxon>
        <taxon>Fungi</taxon>
        <taxon>Fungi incertae sedis</taxon>
        <taxon>Mucoromycota</taxon>
        <taxon>Mortierellomycotina</taxon>
        <taxon>Mortierellomycetes</taxon>
        <taxon>Mortierellales</taxon>
        <taxon>Mortierellaceae</taxon>
        <taxon>Linnemannia</taxon>
    </lineage>
</organism>
<gene>
    <name evidence="3" type="ORF">BG015_006699</name>
</gene>
<evidence type="ECO:0000256" key="2">
    <source>
        <dbReference type="SAM" id="SignalP"/>
    </source>
</evidence>
<keyword evidence="1" id="KW-0812">Transmembrane</keyword>
<feature type="transmembrane region" description="Helical" evidence="1">
    <location>
        <begin position="65"/>
        <end position="85"/>
    </location>
</feature>